<dbReference type="InterPro" id="IPR002656">
    <property type="entry name" value="Acyl_transf_3_dom"/>
</dbReference>
<reference evidence="4 5" key="1">
    <citation type="journal article" date="2013" name="Genome Announc.">
        <title>Draft genome sequence of MKD8, a conjugal recipient Mycobacterium smegmatis strain.</title>
        <authorList>
            <person name="Gray T.A."/>
            <person name="Palumbo M.J."/>
            <person name="Derbyshire K.M."/>
        </authorList>
    </citation>
    <scope>NUCLEOTIDE SEQUENCE [LARGE SCALE GENOMIC DNA]</scope>
    <source>
        <strain evidence="4 5">MKD8</strain>
    </source>
</reference>
<keyword evidence="2" id="KW-0812">Transmembrane</keyword>
<evidence type="ECO:0000313" key="5">
    <source>
        <dbReference type="Proteomes" id="UP000011200"/>
    </source>
</evidence>
<keyword evidence="2" id="KW-0472">Membrane</keyword>
<dbReference type="InterPro" id="IPR050879">
    <property type="entry name" value="Acyltransferase_3"/>
</dbReference>
<dbReference type="EMBL" id="CP027541">
    <property type="protein sequence ID" value="AWT56783.1"/>
    <property type="molecule type" value="Genomic_DNA"/>
</dbReference>
<dbReference type="GO" id="GO:0016747">
    <property type="term" value="F:acyltransferase activity, transferring groups other than amino-acyl groups"/>
    <property type="evidence" value="ECO:0007669"/>
    <property type="project" value="InterPro"/>
</dbReference>
<evidence type="ECO:0000313" key="4">
    <source>
        <dbReference type="EMBL" id="AWT56783.1"/>
    </source>
</evidence>
<dbReference type="Proteomes" id="UP000011200">
    <property type="component" value="Chromosome"/>
</dbReference>
<evidence type="ECO:0000256" key="1">
    <source>
        <dbReference type="SAM" id="MobiDB-lite"/>
    </source>
</evidence>
<reference evidence="5" key="2">
    <citation type="submission" date="2018-03" db="EMBL/GenBank/DDBJ databases">
        <authorList>
            <person name="Derbyshire K."/>
            <person name="Gray T.A."/>
            <person name="Champion M."/>
        </authorList>
    </citation>
    <scope>NUCLEOTIDE SEQUENCE [LARGE SCALE GENOMIC DNA]</scope>
    <source>
        <strain evidence="5">MKD8</strain>
    </source>
</reference>
<name>A0A2U9PYB8_MYCSE</name>
<feature type="compositionally biased region" description="Basic residues" evidence="1">
    <location>
        <begin position="367"/>
        <end position="386"/>
    </location>
</feature>
<evidence type="ECO:0000256" key="2">
    <source>
        <dbReference type="SAM" id="Phobius"/>
    </source>
</evidence>
<dbReference type="AlphaFoldDB" id="A0A2U9PYB8"/>
<dbReference type="GO" id="GO:0000271">
    <property type="term" value="P:polysaccharide biosynthetic process"/>
    <property type="evidence" value="ECO:0007669"/>
    <property type="project" value="TreeGrafter"/>
</dbReference>
<feature type="transmembrane region" description="Helical" evidence="2">
    <location>
        <begin position="156"/>
        <end position="176"/>
    </location>
</feature>
<feature type="transmembrane region" description="Helical" evidence="2">
    <location>
        <begin position="12"/>
        <end position="33"/>
    </location>
</feature>
<feature type="transmembrane region" description="Helical" evidence="2">
    <location>
        <begin position="222"/>
        <end position="241"/>
    </location>
</feature>
<dbReference type="PANTHER" id="PTHR23028">
    <property type="entry name" value="ACETYLTRANSFERASE"/>
    <property type="match status" value="1"/>
</dbReference>
<dbReference type="Pfam" id="PF01757">
    <property type="entry name" value="Acyl_transf_3"/>
    <property type="match status" value="1"/>
</dbReference>
<feature type="transmembrane region" description="Helical" evidence="2">
    <location>
        <begin position="128"/>
        <end position="149"/>
    </location>
</feature>
<keyword evidence="2" id="KW-1133">Transmembrane helix</keyword>
<dbReference type="PANTHER" id="PTHR23028:SF53">
    <property type="entry name" value="ACYL_TRANSF_3 DOMAIN-CONTAINING PROTEIN"/>
    <property type="match status" value="1"/>
</dbReference>
<feature type="transmembrane region" description="Helical" evidence="2">
    <location>
        <begin position="39"/>
        <end position="56"/>
    </location>
</feature>
<feature type="domain" description="Acyltransferase 3" evidence="3">
    <location>
        <begin position="10"/>
        <end position="338"/>
    </location>
</feature>
<feature type="transmembrane region" description="Helical" evidence="2">
    <location>
        <begin position="323"/>
        <end position="343"/>
    </location>
</feature>
<feature type="transmembrane region" description="Helical" evidence="2">
    <location>
        <begin position="293"/>
        <end position="311"/>
    </location>
</feature>
<feature type="transmembrane region" description="Helical" evidence="2">
    <location>
        <begin position="196"/>
        <end position="213"/>
    </location>
</feature>
<feature type="transmembrane region" description="Helical" evidence="2">
    <location>
        <begin position="77"/>
        <end position="95"/>
    </location>
</feature>
<protein>
    <recommendedName>
        <fullName evidence="3">Acyltransferase 3 domain-containing protein</fullName>
    </recommendedName>
</protein>
<proteinExistence type="predicted"/>
<feature type="region of interest" description="Disordered" evidence="1">
    <location>
        <begin position="351"/>
        <end position="386"/>
    </location>
</feature>
<feature type="transmembrane region" description="Helical" evidence="2">
    <location>
        <begin position="253"/>
        <end position="272"/>
    </location>
</feature>
<gene>
    <name evidence="4" type="ORF">D806_058430</name>
</gene>
<dbReference type="RefSeq" id="WP_003897362.1">
    <property type="nucleotide sequence ID" value="NZ_CP027541.1"/>
</dbReference>
<organism evidence="4 5">
    <name type="scientific">Mycolicibacterium smegmatis (strain MKD8)</name>
    <name type="common">Mycobacterium smegmatis</name>
    <dbReference type="NCBI Taxonomy" id="1214915"/>
    <lineage>
        <taxon>Bacteria</taxon>
        <taxon>Bacillati</taxon>
        <taxon>Actinomycetota</taxon>
        <taxon>Actinomycetes</taxon>
        <taxon>Mycobacteriales</taxon>
        <taxon>Mycobacteriaceae</taxon>
        <taxon>Mycolicibacterium</taxon>
    </lineage>
</organism>
<evidence type="ECO:0000259" key="3">
    <source>
        <dbReference type="Pfam" id="PF01757"/>
    </source>
</evidence>
<sequence length="386" mass="42540">MTASENRYAHIDAMRAIAVMLVVVAHAGLGGIVPGGSGVTIFFSISGFIITYLLLRENDATGGFGVRAFYVRRLMKIGPPLLVCVLIPTIILGFFESVDWSTVVSIVFFYFNWLSVSGVDAPLPGSGVVWSLSIEEQFYLGFALIWLCLVRSRSKIRLLALLAGTAVVYSNVARITLASSPEIHENRIYFGSDTRLDGIALGILTAIAFHHALSEPGWVRRVVVLCSRNAALFAALSLYLFSLAVRDEWFRSTFRFTFQAVAACIVILYGFGDNPSAVRTAFNAVTRLRPVQFLGLASYSIYLIHLTAMYYSGHLFSTLPHPVAVVLLIAVGTGAGMLVYLSVERPVQRYRQRAQRSTQKPAVQGSRHNRTSKKTHHDRRQKTTAA</sequence>
<accession>A0A2U9PYB8</accession>
<dbReference type="GO" id="GO:0016020">
    <property type="term" value="C:membrane"/>
    <property type="evidence" value="ECO:0007669"/>
    <property type="project" value="TreeGrafter"/>
</dbReference>